<keyword evidence="5" id="KW-1185">Reference proteome</keyword>
<reference evidence="4 5" key="4">
    <citation type="journal article" date="2000" name="Virology">
        <title>Characterization of an overexpressed spindle protein during a baculovirus infection.</title>
        <authorList>
            <person name="Li X."/>
            <person name="Barrett J."/>
            <person name="Pang A."/>
            <person name="Klose R.J."/>
            <person name="Krell P.J."/>
            <person name="Arif B.M."/>
        </authorList>
    </citation>
    <scope>NUCLEOTIDE SEQUENCE [LARGE SCALE GENOMIC DNA]</scope>
</reference>
<dbReference type="PROSITE" id="PS51135">
    <property type="entry name" value="CIDE_N"/>
    <property type="match status" value="1"/>
</dbReference>
<sequence length="136" mass="14888">MINGPVNMNQNAVNHTVSMEHGPPVEVAARSLGEVVDWANAQWSCAGVHVFLRDGTLVDDEDYFACLPPGTSFVASLSDRFPVPKIITALQQNPSSISALNQEQLNLICEYYFGRHMDAAPTAPDELLIKMQNCTI</sequence>
<evidence type="ECO:0000259" key="3">
    <source>
        <dbReference type="PROSITE" id="PS51135"/>
    </source>
</evidence>
<reference evidence="5" key="1">
    <citation type="journal article" date="1995" name="J. Gen. Virol.">
        <title>Characterization, sequencing and phylogeny of the ecdysteroid UDP-glucosyltransferase gene from two distinct nuclear polyhedrosis viruses isolated from Choristoneura fumiferana.</title>
        <authorList>
            <person name="Barrett J.W."/>
            <person name="Krell P.J."/>
            <person name="Arif B.M."/>
        </authorList>
    </citation>
    <scope>NUCLEOTIDE SEQUENCE [LARGE SCALE GENOMIC DNA]</scope>
</reference>
<protein>
    <recommendedName>
        <fullName evidence="3">CIDE-N domain-containing protein</fullName>
    </recommendedName>
</protein>
<evidence type="ECO:0000313" key="4">
    <source>
        <dbReference type="EMBL" id="AAQ91739.1"/>
    </source>
</evidence>
<organismHost>
    <name type="scientific">Lepidoptera</name>
    <name type="common">moths &amp; butterflies</name>
    <dbReference type="NCBI Taxonomy" id="7088"/>
</organismHost>
<evidence type="ECO:0000256" key="1">
    <source>
        <dbReference type="ARBA" id="ARBA00022703"/>
    </source>
</evidence>
<dbReference type="EMBL" id="AY327402">
    <property type="protein sequence ID" value="AAQ91739.1"/>
    <property type="molecule type" value="Genomic_DNA"/>
</dbReference>
<dbReference type="RefSeq" id="NP_932751.1">
    <property type="nucleotide sequence ID" value="NC_005137.2"/>
</dbReference>
<reference evidence="5" key="2">
    <citation type="journal article" date="1996" name="Virus Genes">
        <title>The putative LEF-1 proteins from two distinct Choristoneura fumiferana multiple nucleopolyhedroviruses share domain homology to eukaryotic primases.</title>
        <authorList>
            <person name="Barrett J.W."/>
            <person name="Lauzon H.A."/>
            <person name="Mercuri P.S."/>
            <person name="Krell P.J."/>
            <person name="Sohi S.S."/>
            <person name="Arif B.M."/>
        </authorList>
    </citation>
    <scope>NUCLEOTIDE SEQUENCE [LARGE SCALE GENOMIC DNA]</scope>
</reference>
<name>Q6VTJ7_NPVCD</name>
<keyword evidence="1 2" id="KW-0053">Apoptosis</keyword>
<reference evidence="4 5" key="5">
    <citation type="journal article" date="2005" name="J. Gen. Virol.">
        <title>Gene organization and sequencing of the Choristoneura fumiferana defective nucleopolyhedrovirus genome.</title>
        <authorList>
            <person name="Lauzon H.A."/>
            <person name="Jamieson P.B."/>
            <person name="Krell P.J."/>
            <person name="Arif B.M."/>
        </authorList>
    </citation>
    <scope>NUCLEOTIDE SEQUENCE [LARGE SCALE GENOMIC DNA]</scope>
</reference>
<evidence type="ECO:0000313" key="5">
    <source>
        <dbReference type="Proteomes" id="UP000202937"/>
    </source>
</evidence>
<dbReference type="Pfam" id="PF02017">
    <property type="entry name" value="CIDE-N"/>
    <property type="match status" value="1"/>
</dbReference>
<dbReference type="Proteomes" id="UP000202937">
    <property type="component" value="Segment"/>
</dbReference>
<organism evidence="4 5">
    <name type="scientific">Choristoneura fumiferana defective polyhedrosis virus</name>
    <name type="common">Cfdef</name>
    <dbReference type="NCBI Taxonomy" id="74660"/>
    <lineage>
        <taxon>Viruses</taxon>
        <taxon>Viruses incertae sedis</taxon>
        <taxon>Naldaviricetes</taxon>
        <taxon>Lefavirales</taxon>
        <taxon>Baculoviridae</taxon>
        <taxon>Alphabaculovirus</taxon>
        <taxon>Alphabaculovirus alterchofumiferanae</taxon>
    </lineage>
</organism>
<dbReference type="GeneID" id="2943856"/>
<accession>Q6VTJ7</accession>
<feature type="domain" description="CIDE-N" evidence="3">
    <location>
        <begin position="10"/>
        <end position="84"/>
    </location>
</feature>
<dbReference type="InterPro" id="IPR003508">
    <property type="entry name" value="CIDE-N_dom"/>
</dbReference>
<dbReference type="SUPFAM" id="SSF54277">
    <property type="entry name" value="CAD &amp; PB1 domains"/>
    <property type="match status" value="1"/>
</dbReference>
<dbReference type="KEGG" id="vg:2943856"/>
<evidence type="ECO:0000256" key="2">
    <source>
        <dbReference type="PROSITE-ProRule" id="PRU00447"/>
    </source>
</evidence>
<dbReference type="Gene3D" id="3.10.20.10">
    <property type="match status" value="1"/>
</dbReference>
<reference evidence="5" key="3">
    <citation type="journal article" date="1999" name="J. Gen. Virol.">
        <title>Molecular analysis of the p48 gene of Choristoneura fumiferana multicapsid nucleopolyhedroviruses CfMNPV and CfDEFNPV.</title>
        <authorList>
            <person name="Li X."/>
            <person name="Lauzon H.A."/>
            <person name="Sohi S.S."/>
            <person name="Palli S.R."/>
            <person name="Retnakaran A."/>
            <person name="Arif B.M."/>
        </authorList>
    </citation>
    <scope>NUCLEOTIDE SEQUENCE [LARGE SCALE GENOMIC DNA]</scope>
</reference>
<proteinExistence type="predicted"/>